<dbReference type="STRING" id="1236220.SAMN04488112_10587"/>
<accession>A0A1G6K6C8</accession>
<name>A0A1G6K6C8_9BACL</name>
<sequence length="65" mass="7294">MLTLLPEATRQLGVPRAVYSSQKIGSPVGRPHQREEHIDTLKTCLKVVDKLEKGMIYHTSSQTYG</sequence>
<reference evidence="1 2" key="1">
    <citation type="submission" date="2016-10" db="EMBL/GenBank/DDBJ databases">
        <authorList>
            <person name="de Groot N.N."/>
        </authorList>
    </citation>
    <scope>NUCLEOTIDE SEQUENCE [LARGE SCALE GENOMIC DNA]</scope>
    <source>
        <strain evidence="1 2">DSM 45514</strain>
    </source>
</reference>
<evidence type="ECO:0000313" key="1">
    <source>
        <dbReference type="EMBL" id="SDC26391.1"/>
    </source>
</evidence>
<protein>
    <submittedName>
        <fullName evidence="1">Uncharacterized protein</fullName>
    </submittedName>
</protein>
<dbReference type="EMBL" id="FMZA01000005">
    <property type="protein sequence ID" value="SDC26391.1"/>
    <property type="molecule type" value="Genomic_DNA"/>
</dbReference>
<proteinExistence type="predicted"/>
<dbReference type="RefSeq" id="WP_091567230.1">
    <property type="nucleotide sequence ID" value="NZ_FMZA01000005.1"/>
</dbReference>
<dbReference type="AlphaFoldDB" id="A0A1G6K6C8"/>
<keyword evidence="2" id="KW-1185">Reference proteome</keyword>
<dbReference type="Proteomes" id="UP000199387">
    <property type="component" value="Unassembled WGS sequence"/>
</dbReference>
<gene>
    <name evidence="1" type="ORF">SAMN04488112_10587</name>
</gene>
<evidence type="ECO:0000313" key="2">
    <source>
        <dbReference type="Proteomes" id="UP000199387"/>
    </source>
</evidence>
<dbReference type="OrthoDB" id="9784786at2"/>
<organism evidence="1 2">
    <name type="scientific">Melghirimyces thermohalophilus</name>
    <dbReference type="NCBI Taxonomy" id="1236220"/>
    <lineage>
        <taxon>Bacteria</taxon>
        <taxon>Bacillati</taxon>
        <taxon>Bacillota</taxon>
        <taxon>Bacilli</taxon>
        <taxon>Bacillales</taxon>
        <taxon>Thermoactinomycetaceae</taxon>
        <taxon>Melghirimyces</taxon>
    </lineage>
</organism>